<keyword evidence="7" id="KW-1185">Reference proteome</keyword>
<dbReference type="AlphaFoldDB" id="A0A344UPP3"/>
<keyword evidence="2 6" id="KW-0808">Transferase</keyword>
<dbReference type="InterPro" id="IPR013216">
    <property type="entry name" value="Methyltransf_11"/>
</dbReference>
<organism evidence="6 7">
    <name type="scientific">Acidipropionibacterium virtanenii</name>
    <dbReference type="NCBI Taxonomy" id="2057246"/>
    <lineage>
        <taxon>Bacteria</taxon>
        <taxon>Bacillati</taxon>
        <taxon>Actinomycetota</taxon>
        <taxon>Actinomycetes</taxon>
        <taxon>Propionibacteriales</taxon>
        <taxon>Propionibacteriaceae</taxon>
        <taxon>Acidipropionibacterium</taxon>
    </lineage>
</organism>
<sequence>MSVSVQERLQDMWSSDSQEYDEIVERQLRNHREVRHWRHELGARLGDRPLDVVDVGCGPGFFSVMLGRLGHRVTSIDSSEGMIGAARGNLRWNGVDADVRRGDVVALDGFEAGSVDAIVSRDVVWTLHDPAAAYRRWMEVLRPGGVVLVYDGNYRRDRTGLRHGAWVALSRVLVRVTEGRPSSEGHGSSGDPTAELPSVTAERPELDLALLREAGYIDVSAEPDTHRMSLRNLEFWKYGYQGGKFIVTARKPS</sequence>
<dbReference type="SUPFAM" id="SSF53335">
    <property type="entry name" value="S-adenosyl-L-methionine-dependent methyltransferases"/>
    <property type="match status" value="1"/>
</dbReference>
<dbReference type="InterPro" id="IPR029063">
    <property type="entry name" value="SAM-dependent_MTases_sf"/>
</dbReference>
<dbReference type="PANTHER" id="PTHR43464:SF19">
    <property type="entry name" value="UBIQUINONE BIOSYNTHESIS O-METHYLTRANSFERASE, MITOCHONDRIAL"/>
    <property type="match status" value="1"/>
</dbReference>
<dbReference type="GO" id="GO:0032259">
    <property type="term" value="P:methylation"/>
    <property type="evidence" value="ECO:0007669"/>
    <property type="project" value="UniProtKB-KW"/>
</dbReference>
<evidence type="ECO:0000256" key="3">
    <source>
        <dbReference type="ARBA" id="ARBA00022691"/>
    </source>
</evidence>
<dbReference type="GO" id="GO:0008757">
    <property type="term" value="F:S-adenosylmethionine-dependent methyltransferase activity"/>
    <property type="evidence" value="ECO:0007669"/>
    <property type="project" value="InterPro"/>
</dbReference>
<dbReference type="EC" id="2.1.1.-" evidence="6"/>
<evidence type="ECO:0000313" key="6">
    <source>
        <dbReference type="EMBL" id="AXE37241.1"/>
    </source>
</evidence>
<keyword evidence="1 6" id="KW-0489">Methyltransferase</keyword>
<dbReference type="Proteomes" id="UP000251995">
    <property type="component" value="Chromosome"/>
</dbReference>
<evidence type="ECO:0000256" key="1">
    <source>
        <dbReference type="ARBA" id="ARBA00022603"/>
    </source>
</evidence>
<evidence type="ECO:0000256" key="2">
    <source>
        <dbReference type="ARBA" id="ARBA00022679"/>
    </source>
</evidence>
<dbReference type="Gene3D" id="3.40.50.150">
    <property type="entry name" value="Vaccinia Virus protein VP39"/>
    <property type="match status" value="1"/>
</dbReference>
<evidence type="ECO:0000256" key="4">
    <source>
        <dbReference type="SAM" id="MobiDB-lite"/>
    </source>
</evidence>
<protein>
    <submittedName>
        <fullName evidence="6">Putative S-adenosylmethionine-dependent methyltransferase/MSMEI_2290</fullName>
        <ecNumber evidence="6">2.1.1.-</ecNumber>
    </submittedName>
</protein>
<evidence type="ECO:0000313" key="7">
    <source>
        <dbReference type="Proteomes" id="UP000251995"/>
    </source>
</evidence>
<dbReference type="RefSeq" id="WP_114043418.1">
    <property type="nucleotide sequence ID" value="NZ_CP025198.1"/>
</dbReference>
<dbReference type="CDD" id="cd02440">
    <property type="entry name" value="AdoMet_MTases"/>
    <property type="match status" value="1"/>
</dbReference>
<evidence type="ECO:0000259" key="5">
    <source>
        <dbReference type="Pfam" id="PF08241"/>
    </source>
</evidence>
<keyword evidence="3" id="KW-0949">S-adenosyl-L-methionine</keyword>
<proteinExistence type="predicted"/>
<dbReference type="Pfam" id="PF08241">
    <property type="entry name" value="Methyltransf_11"/>
    <property type="match status" value="1"/>
</dbReference>
<feature type="domain" description="Methyltransferase type 11" evidence="5">
    <location>
        <begin position="53"/>
        <end position="148"/>
    </location>
</feature>
<accession>A0A344UPP3</accession>
<gene>
    <name evidence="6" type="ORF">JS278_00043</name>
</gene>
<name>A0A344UPP3_9ACTN</name>
<dbReference type="EMBL" id="CP025198">
    <property type="protein sequence ID" value="AXE37241.1"/>
    <property type="molecule type" value="Genomic_DNA"/>
</dbReference>
<dbReference type="PANTHER" id="PTHR43464">
    <property type="entry name" value="METHYLTRANSFERASE"/>
    <property type="match status" value="1"/>
</dbReference>
<dbReference type="KEGG" id="acij:JS278_00043"/>
<feature type="region of interest" description="Disordered" evidence="4">
    <location>
        <begin position="179"/>
        <end position="199"/>
    </location>
</feature>
<dbReference type="OrthoDB" id="9795085at2"/>
<reference evidence="6 7" key="1">
    <citation type="submission" date="2017-12" db="EMBL/GenBank/DDBJ databases">
        <title>The whole genome sequence of the Acidipropionibacterium virtanenii sp. nov. type strain JS278.</title>
        <authorList>
            <person name="Laine P."/>
            <person name="Deptula P."/>
            <person name="Varmanen P."/>
            <person name="Auvinen P."/>
        </authorList>
    </citation>
    <scope>NUCLEOTIDE SEQUENCE [LARGE SCALE GENOMIC DNA]</scope>
    <source>
        <strain evidence="6 7">JS278</strain>
    </source>
</reference>